<proteinExistence type="predicted"/>
<dbReference type="EMBL" id="LR746280">
    <property type="protein sequence ID" value="CAA7410301.1"/>
    <property type="molecule type" value="Genomic_DNA"/>
</dbReference>
<organism evidence="2 3">
    <name type="scientific">Spirodela intermedia</name>
    <name type="common">Intermediate duckweed</name>
    <dbReference type="NCBI Taxonomy" id="51605"/>
    <lineage>
        <taxon>Eukaryota</taxon>
        <taxon>Viridiplantae</taxon>
        <taxon>Streptophyta</taxon>
        <taxon>Embryophyta</taxon>
        <taxon>Tracheophyta</taxon>
        <taxon>Spermatophyta</taxon>
        <taxon>Magnoliopsida</taxon>
        <taxon>Liliopsida</taxon>
        <taxon>Araceae</taxon>
        <taxon>Lemnoideae</taxon>
        <taxon>Spirodela</taxon>
    </lineage>
</organism>
<accession>A0A7I8LJR1</accession>
<evidence type="ECO:0000313" key="1">
    <source>
        <dbReference type="EMBL" id="CAA2634034.1"/>
    </source>
</evidence>
<evidence type="ECO:0000313" key="3">
    <source>
        <dbReference type="Proteomes" id="UP000663760"/>
    </source>
</evidence>
<evidence type="ECO:0000313" key="2">
    <source>
        <dbReference type="EMBL" id="CAA7410301.1"/>
    </source>
</evidence>
<protein>
    <submittedName>
        <fullName evidence="2">Uncharacterized protein</fullName>
    </submittedName>
</protein>
<name>A0A7I8LJR1_SPIIN</name>
<dbReference type="Proteomes" id="UP000663760">
    <property type="component" value="Chromosome 17"/>
</dbReference>
<dbReference type="AlphaFoldDB" id="A0A7I8LJR1"/>
<dbReference type="EMBL" id="LR743604">
    <property type="protein sequence ID" value="CAA2634034.1"/>
    <property type="molecule type" value="Genomic_DNA"/>
</dbReference>
<gene>
    <name evidence="1" type="ORF">SI7747_17019502</name>
    <name evidence="2" type="ORF">SI8410_17020979</name>
</gene>
<keyword evidence="3" id="KW-1185">Reference proteome</keyword>
<sequence length="32" mass="4102">MYQREMAFREIPRVIVEVIWREPKTLRWFSFS</sequence>
<reference evidence="2" key="1">
    <citation type="submission" date="2020-02" db="EMBL/GenBank/DDBJ databases">
        <authorList>
            <person name="Scholz U."/>
            <person name="Mascher M."/>
            <person name="Fiebig A."/>
        </authorList>
    </citation>
    <scope>NUCLEOTIDE SEQUENCE</scope>
</reference>